<feature type="binding site" evidence="9">
    <location>
        <position position="424"/>
    </location>
    <ligand>
        <name>Zn(2+)</name>
        <dbReference type="ChEBI" id="CHEBI:29105"/>
    </ligand>
</feature>
<sequence length="546" mass="59457">MSSIQNTGTSMLPQTQDDEAMASFAINMVDPFERKVPVNEIKMKVLVADTNSLLKRVRLDNYAERIVTVTGVIDEVRDAASRNYLRTTPFQLEFREPSAESIKAVADFSKKTGDYQALSVVDMRVLALTWMMEKEVNGNTDHIRTEPLKAGAKIKGGKSTVNNRAVNAVTTGIQTTPSSKQPSEGPPTSIKKDTETPEVASALENSSKYFTTTTSTTKNAPSAQVLEKEATESTEPTANEGSTKEEDAGDSKSVIGTQTDAVDAPAPKKKSSTRAAKRRRNKERNAVNNTATSTYTPKNATAAPPVSEKKITGFAGKAAKGGKNATATERAGVAPADDDGWITPTNFHKAAAGSDLNATKSAGEENKVGCMTTDYAMQNVLLQMNMSVISVDGMVIKRAKSFVLRCHACFKVTSQMDKQFCSDCGNATLVKMSASVDKKGVTHYHTSRTKKISLRGSVYSIAAPKGGRHANNLILREDQREYKQQKDKARRQEKTYDVFADDFMDRSSPFGVSKPEINVLVGHGRKNPNLVKHTGNRKKKMNKHDV</sequence>
<dbReference type="STRING" id="667725.A0A0L0GF66"/>
<dbReference type="InterPro" id="IPR014881">
    <property type="entry name" value="NOB1_Zn-bd"/>
</dbReference>
<dbReference type="GeneID" id="25901398"/>
<evidence type="ECO:0000256" key="3">
    <source>
        <dbReference type="ARBA" id="ARBA00022722"/>
    </source>
</evidence>
<feature type="compositionally biased region" description="Basic residues" evidence="10">
    <location>
        <begin position="267"/>
        <end position="282"/>
    </location>
</feature>
<dbReference type="SUPFAM" id="SSF144206">
    <property type="entry name" value="NOB1 zinc finger-like"/>
    <property type="match status" value="1"/>
</dbReference>
<dbReference type="GO" id="GO:0030490">
    <property type="term" value="P:maturation of SSU-rRNA"/>
    <property type="evidence" value="ECO:0007669"/>
    <property type="project" value="TreeGrafter"/>
</dbReference>
<gene>
    <name evidence="13" type="ORF">SARC_00894</name>
</gene>
<dbReference type="eggNOG" id="KOG2463">
    <property type="taxonomic scope" value="Eukaryota"/>
</dbReference>
<dbReference type="InterPro" id="IPR036283">
    <property type="entry name" value="NOB1_Zf-like_sf"/>
</dbReference>
<feature type="region of interest" description="Disordered" evidence="10">
    <location>
        <begin position="524"/>
        <end position="546"/>
    </location>
</feature>
<dbReference type="GO" id="GO:0046872">
    <property type="term" value="F:metal ion binding"/>
    <property type="evidence" value="ECO:0007669"/>
    <property type="project" value="UniProtKB-UniRule"/>
</dbReference>
<dbReference type="PANTHER" id="PTHR12814:SF2">
    <property type="entry name" value="RNA-BINDING PROTEIN NOB1"/>
    <property type="match status" value="1"/>
</dbReference>
<comment type="similarity">
    <text evidence="2 8">Belongs to the NOB1 family.</text>
</comment>
<reference evidence="13 14" key="1">
    <citation type="submission" date="2011-02" db="EMBL/GenBank/DDBJ databases">
        <title>The Genome Sequence of Sphaeroforma arctica JP610.</title>
        <authorList>
            <consortium name="The Broad Institute Genome Sequencing Platform"/>
            <person name="Russ C."/>
            <person name="Cuomo C."/>
            <person name="Young S.K."/>
            <person name="Zeng Q."/>
            <person name="Gargeya S."/>
            <person name="Alvarado L."/>
            <person name="Berlin A."/>
            <person name="Chapman S.B."/>
            <person name="Chen Z."/>
            <person name="Freedman E."/>
            <person name="Gellesch M."/>
            <person name="Goldberg J."/>
            <person name="Griggs A."/>
            <person name="Gujja S."/>
            <person name="Heilman E."/>
            <person name="Heiman D."/>
            <person name="Howarth C."/>
            <person name="Mehta T."/>
            <person name="Neiman D."/>
            <person name="Pearson M."/>
            <person name="Roberts A."/>
            <person name="Saif S."/>
            <person name="Shea T."/>
            <person name="Shenoy N."/>
            <person name="Sisk P."/>
            <person name="Stolte C."/>
            <person name="Sykes S."/>
            <person name="White J."/>
            <person name="Yandava C."/>
            <person name="Burger G."/>
            <person name="Gray M.W."/>
            <person name="Holland P.W.H."/>
            <person name="King N."/>
            <person name="Lang F.B.F."/>
            <person name="Roger A.J."/>
            <person name="Ruiz-Trillo I."/>
            <person name="Haas B."/>
            <person name="Nusbaum C."/>
            <person name="Birren B."/>
        </authorList>
    </citation>
    <scope>NUCLEOTIDE SEQUENCE [LARGE SCALE GENOMIC DNA]</scope>
    <source>
        <strain evidence="13 14">JP610</strain>
    </source>
</reference>
<feature type="compositionally biased region" description="Polar residues" evidence="10">
    <location>
        <begin position="159"/>
        <end position="182"/>
    </location>
</feature>
<feature type="binding site" evidence="9">
    <location>
        <position position="409"/>
    </location>
    <ligand>
        <name>Zn(2+)</name>
        <dbReference type="ChEBI" id="CHEBI:29105"/>
    </ligand>
</feature>
<dbReference type="Pfam" id="PF08772">
    <property type="entry name" value="Zn_ribbon_NOB1"/>
    <property type="match status" value="1"/>
</dbReference>
<dbReference type="GO" id="GO:0016787">
    <property type="term" value="F:hydrolase activity"/>
    <property type="evidence" value="ECO:0007669"/>
    <property type="project" value="UniProtKB-KW"/>
</dbReference>
<evidence type="ECO:0000256" key="5">
    <source>
        <dbReference type="ARBA" id="ARBA00022801"/>
    </source>
</evidence>
<feature type="binding site" evidence="9">
    <location>
        <position position="421"/>
    </location>
    <ligand>
        <name>Zn(2+)</name>
        <dbReference type="ChEBI" id="CHEBI:29105"/>
    </ligand>
</feature>
<dbReference type="Gene3D" id="6.20.210.10">
    <property type="entry name" value="Nin one binding (NOB1), Zn-ribbon-like"/>
    <property type="match status" value="1"/>
</dbReference>
<dbReference type="OrthoDB" id="446759at2759"/>
<evidence type="ECO:0000256" key="6">
    <source>
        <dbReference type="ARBA" id="ARBA00022833"/>
    </source>
</evidence>
<dbReference type="GO" id="GO:0031981">
    <property type="term" value="C:nuclear lumen"/>
    <property type="evidence" value="ECO:0007669"/>
    <property type="project" value="UniProtKB-ARBA"/>
</dbReference>
<dbReference type="GO" id="GO:0030688">
    <property type="term" value="C:preribosome, small subunit precursor"/>
    <property type="evidence" value="ECO:0007669"/>
    <property type="project" value="TreeGrafter"/>
</dbReference>
<keyword evidence="5" id="KW-0378">Hydrolase</keyword>
<dbReference type="Pfam" id="PF17146">
    <property type="entry name" value="PIN_6"/>
    <property type="match status" value="1"/>
</dbReference>
<dbReference type="InterPro" id="IPR017117">
    <property type="entry name" value="Nob1_euk"/>
</dbReference>
<evidence type="ECO:0000256" key="1">
    <source>
        <dbReference type="ARBA" id="ARBA00004123"/>
    </source>
</evidence>
<evidence type="ECO:0000256" key="8">
    <source>
        <dbReference type="PIRNR" id="PIRNR037125"/>
    </source>
</evidence>
<dbReference type="FunFam" id="3.40.50.1010:FF:000020">
    <property type="entry name" value="20S-pre-rRNA D-site endonuclease NOB1"/>
    <property type="match status" value="1"/>
</dbReference>
<dbReference type="PIRSF" id="PIRSF037125">
    <property type="entry name" value="D-site_20S_pre-rRNA_nuclease"/>
    <property type="match status" value="1"/>
</dbReference>
<feature type="domain" description="Nin one binding (NOB1) Zn-ribbon-like" evidence="11">
    <location>
        <begin position="396"/>
        <end position="467"/>
    </location>
</feature>
<proteinExistence type="inferred from homology"/>
<feature type="region of interest" description="Disordered" evidence="10">
    <location>
        <begin position="154"/>
        <end position="305"/>
    </location>
</feature>
<keyword evidence="14" id="KW-1185">Reference proteome</keyword>
<dbReference type="CDD" id="cd09876">
    <property type="entry name" value="PIN_Nob1-like"/>
    <property type="match status" value="1"/>
</dbReference>
<keyword evidence="6 8" id="KW-0862">Zinc</keyword>
<protein>
    <recommendedName>
        <fullName evidence="15">20S-pre-rRNA D-site endonuclease NOB1</fullName>
    </recommendedName>
</protein>
<evidence type="ECO:0000259" key="11">
    <source>
        <dbReference type="Pfam" id="PF08772"/>
    </source>
</evidence>
<evidence type="ECO:0000256" key="10">
    <source>
        <dbReference type="SAM" id="MobiDB-lite"/>
    </source>
</evidence>
<dbReference type="InterPro" id="IPR033411">
    <property type="entry name" value="Ribonuclease_PIN"/>
</dbReference>
<evidence type="ECO:0000256" key="7">
    <source>
        <dbReference type="ARBA" id="ARBA00023242"/>
    </source>
</evidence>
<evidence type="ECO:0000313" key="14">
    <source>
        <dbReference type="Proteomes" id="UP000054560"/>
    </source>
</evidence>
<comment type="subcellular location">
    <subcellularLocation>
        <location evidence="1">Nucleus</location>
    </subcellularLocation>
</comment>
<dbReference type="Proteomes" id="UP000054560">
    <property type="component" value="Unassembled WGS sequence"/>
</dbReference>
<evidence type="ECO:0000259" key="12">
    <source>
        <dbReference type="Pfam" id="PF17146"/>
    </source>
</evidence>
<evidence type="ECO:0000313" key="13">
    <source>
        <dbReference type="EMBL" id="KNC86943.1"/>
    </source>
</evidence>
<dbReference type="PANTHER" id="PTHR12814">
    <property type="entry name" value="RNA-BINDING PROTEIN NOB1"/>
    <property type="match status" value="1"/>
</dbReference>
<evidence type="ECO:0000256" key="9">
    <source>
        <dbReference type="PIRSR" id="PIRSR037125-1"/>
    </source>
</evidence>
<dbReference type="GO" id="GO:0004521">
    <property type="term" value="F:RNA endonuclease activity"/>
    <property type="evidence" value="ECO:0007669"/>
    <property type="project" value="UniProtKB-UniRule"/>
</dbReference>
<dbReference type="AlphaFoldDB" id="A0A0L0GF66"/>
<keyword evidence="3" id="KW-0540">Nuclease</keyword>
<evidence type="ECO:0000256" key="2">
    <source>
        <dbReference type="ARBA" id="ARBA00005858"/>
    </source>
</evidence>
<feature type="domain" description="Ribonuclease PIN" evidence="12">
    <location>
        <begin position="46"/>
        <end position="131"/>
    </location>
</feature>
<keyword evidence="7 8" id="KW-0539">Nucleus</keyword>
<feature type="compositionally biased region" description="Basic residues" evidence="10">
    <location>
        <begin position="534"/>
        <end position="546"/>
    </location>
</feature>
<evidence type="ECO:0000256" key="4">
    <source>
        <dbReference type="ARBA" id="ARBA00022723"/>
    </source>
</evidence>
<evidence type="ECO:0008006" key="15">
    <source>
        <dbReference type="Google" id="ProtNLM"/>
    </source>
</evidence>
<dbReference type="InterPro" id="IPR039907">
    <property type="entry name" value="NOB1"/>
</dbReference>
<dbReference type="EMBL" id="KQ241628">
    <property type="protein sequence ID" value="KNC86943.1"/>
    <property type="molecule type" value="Genomic_DNA"/>
</dbReference>
<dbReference type="Gene3D" id="3.40.50.1010">
    <property type="entry name" value="5'-nuclease"/>
    <property type="match status" value="1"/>
</dbReference>
<name>A0A0L0GF66_9EUKA</name>
<dbReference type="RefSeq" id="XP_014160845.1">
    <property type="nucleotide sequence ID" value="XM_014305370.1"/>
</dbReference>
<organism evidence="13 14">
    <name type="scientific">Sphaeroforma arctica JP610</name>
    <dbReference type="NCBI Taxonomy" id="667725"/>
    <lineage>
        <taxon>Eukaryota</taxon>
        <taxon>Ichthyosporea</taxon>
        <taxon>Ichthyophonida</taxon>
        <taxon>Sphaeroforma</taxon>
    </lineage>
</organism>
<dbReference type="GO" id="GO:0005737">
    <property type="term" value="C:cytoplasm"/>
    <property type="evidence" value="ECO:0007669"/>
    <property type="project" value="UniProtKB-ARBA"/>
</dbReference>
<accession>A0A0L0GF66</accession>
<feature type="binding site" evidence="9">
    <location>
        <position position="406"/>
    </location>
    <ligand>
        <name>Zn(2+)</name>
        <dbReference type="ChEBI" id="CHEBI:29105"/>
    </ligand>
</feature>
<feature type="compositionally biased region" description="Polar residues" evidence="10">
    <location>
        <begin position="290"/>
        <end position="299"/>
    </location>
</feature>
<keyword evidence="4 8" id="KW-0479">Metal-binding</keyword>